<protein>
    <submittedName>
        <fullName evidence="1">Uncharacterized protein</fullName>
    </submittedName>
</protein>
<dbReference type="AlphaFoldDB" id="A0A9X9M2R1"/>
<evidence type="ECO:0000313" key="2">
    <source>
        <dbReference type="Proteomes" id="UP000269945"/>
    </source>
</evidence>
<name>A0A9X9M2R1_GULGU</name>
<evidence type="ECO:0000313" key="1">
    <source>
        <dbReference type="EMBL" id="VCX30803.1"/>
    </source>
</evidence>
<keyword evidence="2" id="KW-1185">Reference proteome</keyword>
<comment type="caution">
    <text evidence="1">The sequence shown here is derived from an EMBL/GenBank/DDBJ whole genome shotgun (WGS) entry which is preliminary data.</text>
</comment>
<organism evidence="1 2">
    <name type="scientific">Gulo gulo</name>
    <name type="common">Wolverine</name>
    <name type="synonym">Gluton</name>
    <dbReference type="NCBI Taxonomy" id="48420"/>
    <lineage>
        <taxon>Eukaryota</taxon>
        <taxon>Metazoa</taxon>
        <taxon>Chordata</taxon>
        <taxon>Craniata</taxon>
        <taxon>Vertebrata</taxon>
        <taxon>Euteleostomi</taxon>
        <taxon>Mammalia</taxon>
        <taxon>Eutheria</taxon>
        <taxon>Laurasiatheria</taxon>
        <taxon>Carnivora</taxon>
        <taxon>Caniformia</taxon>
        <taxon>Musteloidea</taxon>
        <taxon>Mustelidae</taxon>
        <taxon>Guloninae</taxon>
        <taxon>Gulo</taxon>
    </lineage>
</organism>
<accession>A0A9X9M2R1</accession>
<sequence>MLTIDCPITQATSHQVCPLLDEESNDQLDHDRSRTGT</sequence>
<gene>
    <name evidence="1" type="ORF">BN2614_LOCUS4</name>
</gene>
<dbReference type="Proteomes" id="UP000269945">
    <property type="component" value="Unassembled WGS sequence"/>
</dbReference>
<reference evidence="1 2" key="1">
    <citation type="submission" date="2018-10" db="EMBL/GenBank/DDBJ databases">
        <authorList>
            <person name="Ekblom R."/>
            <person name="Jareborg N."/>
        </authorList>
    </citation>
    <scope>NUCLEOTIDE SEQUENCE [LARGE SCALE GENOMIC DNA]</scope>
    <source>
        <tissue evidence="1">Muscle</tissue>
    </source>
</reference>
<dbReference type="EMBL" id="CYRY02039274">
    <property type="protein sequence ID" value="VCX30803.1"/>
    <property type="molecule type" value="Genomic_DNA"/>
</dbReference>
<proteinExistence type="predicted"/>